<accession>A0ACD3BF93</accession>
<sequence length="476" mass="51206">MPSRAITVALNYDQSKKFALLPGQNQATLREAILREARNKFRVKALSVVFLRGGTLFEENDSHADSITQVWVGKGEPYAGPPADITRSTNPGEVRVIRNKSFVDGAAVKQLEYVGGLIGVKLAVGMPDLHPGNRFPIGCAIAAEGVYPALIGSDVGCGIALYRLSGTSTRSLANPSRLANLLRGLDDPWSGDVKGWLAKYGIERTSPFDASSLGTVGSGNHFAEVCTLEKTVDEAAAEQLRIEEGILYLLVHTGSRGLGGSILASRTGNESNPYFPPESPELLAYVTEHDYAVRWAIANRDLVAHRIKECIYPTPEDATEVFELEKVVDVTHNSATQHELVAGGTPQTLWLHRKGAAPADKGIAPCPGSRGDFTWLLQPIGTGQFNAQSLAHGAGRRHGRNAMHEGAKIAKSSLTTTSLGSEVVCTDPDLLLEERPEAYKDVGCVVEDMEEQGMCKGVVILRPVVTYKVREGGEGR</sequence>
<reference evidence="1 2" key="1">
    <citation type="journal article" date="2019" name="Nat. Ecol. Evol.">
        <title>Megaphylogeny resolves global patterns of mushroom evolution.</title>
        <authorList>
            <person name="Varga T."/>
            <person name="Krizsan K."/>
            <person name="Foldi C."/>
            <person name="Dima B."/>
            <person name="Sanchez-Garcia M."/>
            <person name="Sanchez-Ramirez S."/>
            <person name="Szollosi G.J."/>
            <person name="Szarkandi J.G."/>
            <person name="Papp V."/>
            <person name="Albert L."/>
            <person name="Andreopoulos W."/>
            <person name="Angelini C."/>
            <person name="Antonin V."/>
            <person name="Barry K.W."/>
            <person name="Bougher N.L."/>
            <person name="Buchanan P."/>
            <person name="Buyck B."/>
            <person name="Bense V."/>
            <person name="Catcheside P."/>
            <person name="Chovatia M."/>
            <person name="Cooper J."/>
            <person name="Damon W."/>
            <person name="Desjardin D."/>
            <person name="Finy P."/>
            <person name="Geml J."/>
            <person name="Haridas S."/>
            <person name="Hughes K."/>
            <person name="Justo A."/>
            <person name="Karasinski D."/>
            <person name="Kautmanova I."/>
            <person name="Kiss B."/>
            <person name="Kocsube S."/>
            <person name="Kotiranta H."/>
            <person name="LaButti K.M."/>
            <person name="Lechner B.E."/>
            <person name="Liimatainen K."/>
            <person name="Lipzen A."/>
            <person name="Lukacs Z."/>
            <person name="Mihaltcheva S."/>
            <person name="Morgado L.N."/>
            <person name="Niskanen T."/>
            <person name="Noordeloos M.E."/>
            <person name="Ohm R.A."/>
            <person name="Ortiz-Santana B."/>
            <person name="Ovrebo C."/>
            <person name="Racz N."/>
            <person name="Riley R."/>
            <person name="Savchenko A."/>
            <person name="Shiryaev A."/>
            <person name="Soop K."/>
            <person name="Spirin V."/>
            <person name="Szebenyi C."/>
            <person name="Tomsovsky M."/>
            <person name="Tulloss R.E."/>
            <person name="Uehling J."/>
            <person name="Grigoriev I.V."/>
            <person name="Vagvolgyi C."/>
            <person name="Papp T."/>
            <person name="Martin F.M."/>
            <person name="Miettinen O."/>
            <person name="Hibbett D.S."/>
            <person name="Nagy L.G."/>
        </authorList>
    </citation>
    <scope>NUCLEOTIDE SEQUENCE [LARGE SCALE GENOMIC DNA]</scope>
    <source>
        <strain evidence="1 2">NL-1719</strain>
    </source>
</reference>
<evidence type="ECO:0000313" key="2">
    <source>
        <dbReference type="Proteomes" id="UP000308600"/>
    </source>
</evidence>
<dbReference type="EMBL" id="ML208260">
    <property type="protein sequence ID" value="TFK76287.1"/>
    <property type="molecule type" value="Genomic_DNA"/>
</dbReference>
<gene>
    <name evidence="1" type="ORF">BDN72DRAFT_830837</name>
</gene>
<name>A0ACD3BF93_9AGAR</name>
<organism evidence="1 2">
    <name type="scientific">Pluteus cervinus</name>
    <dbReference type="NCBI Taxonomy" id="181527"/>
    <lineage>
        <taxon>Eukaryota</taxon>
        <taxon>Fungi</taxon>
        <taxon>Dikarya</taxon>
        <taxon>Basidiomycota</taxon>
        <taxon>Agaricomycotina</taxon>
        <taxon>Agaricomycetes</taxon>
        <taxon>Agaricomycetidae</taxon>
        <taxon>Agaricales</taxon>
        <taxon>Pluteineae</taxon>
        <taxon>Pluteaceae</taxon>
        <taxon>Pluteus</taxon>
    </lineage>
</organism>
<evidence type="ECO:0000313" key="1">
    <source>
        <dbReference type="EMBL" id="TFK76287.1"/>
    </source>
</evidence>
<proteinExistence type="predicted"/>
<keyword evidence="2" id="KW-1185">Reference proteome</keyword>
<protein>
    <submittedName>
        <fullName evidence="1">Release factor H-coupled R</fullName>
    </submittedName>
</protein>
<dbReference type="Proteomes" id="UP000308600">
    <property type="component" value="Unassembled WGS sequence"/>
</dbReference>